<accession>A0A814W721</accession>
<evidence type="ECO:0000313" key="2">
    <source>
        <dbReference type="EMBL" id="CAF3655112.1"/>
    </source>
</evidence>
<protein>
    <submittedName>
        <fullName evidence="1">Uncharacterized protein</fullName>
    </submittedName>
</protein>
<dbReference type="Proteomes" id="UP000663860">
    <property type="component" value="Unassembled WGS sequence"/>
</dbReference>
<dbReference type="EMBL" id="CAJOBB010000338">
    <property type="protein sequence ID" value="CAF3655112.1"/>
    <property type="molecule type" value="Genomic_DNA"/>
</dbReference>
<gene>
    <name evidence="1" type="ORF">IZO911_LOCUS28454</name>
    <name evidence="2" type="ORF">KXQ929_LOCUS7978</name>
</gene>
<dbReference type="AlphaFoldDB" id="A0A814W721"/>
<comment type="caution">
    <text evidence="1">The sequence shown here is derived from an EMBL/GenBank/DDBJ whole genome shotgun (WGS) entry which is preliminary data.</text>
</comment>
<dbReference type="EMBL" id="CAJNOE010000404">
    <property type="protein sequence ID" value="CAF1198333.1"/>
    <property type="molecule type" value="Genomic_DNA"/>
</dbReference>
<proteinExistence type="predicted"/>
<organism evidence="1 3">
    <name type="scientific">Adineta steineri</name>
    <dbReference type="NCBI Taxonomy" id="433720"/>
    <lineage>
        <taxon>Eukaryota</taxon>
        <taxon>Metazoa</taxon>
        <taxon>Spiralia</taxon>
        <taxon>Gnathifera</taxon>
        <taxon>Rotifera</taxon>
        <taxon>Eurotatoria</taxon>
        <taxon>Bdelloidea</taxon>
        <taxon>Adinetida</taxon>
        <taxon>Adinetidae</taxon>
        <taxon>Adineta</taxon>
    </lineage>
</organism>
<sequence>MLKVIIYLSIVATLFLATNGFLWHSGAKCQIAVFKGGKDFSGDKIMANKSFVPYLKSIAAVAKGCKVRVHVVDSYKQLKTPTEYVLSSQMPLALGCGIHFDLQDPKGSTVCNKLCMTTRSWKTLPEAACFIDNVQKKDLTFVEPNLLHGGCASKLSTSDLEALKVATQKLCAPKTKG</sequence>
<evidence type="ECO:0000313" key="3">
    <source>
        <dbReference type="Proteomes" id="UP000663860"/>
    </source>
</evidence>
<name>A0A814W721_9BILA</name>
<dbReference type="Proteomes" id="UP000663868">
    <property type="component" value="Unassembled WGS sequence"/>
</dbReference>
<reference evidence="1" key="1">
    <citation type="submission" date="2021-02" db="EMBL/GenBank/DDBJ databases">
        <authorList>
            <person name="Nowell W R."/>
        </authorList>
    </citation>
    <scope>NUCLEOTIDE SEQUENCE</scope>
</reference>
<evidence type="ECO:0000313" key="1">
    <source>
        <dbReference type="EMBL" id="CAF1198333.1"/>
    </source>
</evidence>